<sequence>MRIAFIGFGEAARAFCYTLRNAGHAVDFSAYDIVDAAEMREAMSVRDVRHASSAGDAVRDADWIISAVTADQSLAAAVSVAPYLVQGQVFIDINSVSPDRKAETAERIEAQSASYLDMAVMAPVHPKGHATPTLIAGTCAATMEPELSGHGFAFDIVGDRAGQATAVKMVRSLFVKGLEAITVECALAAATSGVYDRVIGSLERSYPQFDWTEHIAYVCERTLNHGKRRAAEMRESAATLDALGLRGGLAREIAEVQDRMGALPATRLPEGDIRTSLRDTAAARGARLKS</sequence>
<dbReference type="EMBL" id="JAOCZP010000005">
    <property type="protein sequence ID" value="MCT7376683.1"/>
    <property type="molecule type" value="Genomic_DNA"/>
</dbReference>
<dbReference type="PIRSF" id="PIRSF000103">
    <property type="entry name" value="HIBADH"/>
    <property type="match status" value="1"/>
</dbReference>
<organism evidence="4 5">
    <name type="scientific">Chelativorans salis</name>
    <dbReference type="NCBI Taxonomy" id="2978478"/>
    <lineage>
        <taxon>Bacteria</taxon>
        <taxon>Pseudomonadati</taxon>
        <taxon>Pseudomonadota</taxon>
        <taxon>Alphaproteobacteria</taxon>
        <taxon>Hyphomicrobiales</taxon>
        <taxon>Phyllobacteriaceae</taxon>
        <taxon>Chelativorans</taxon>
    </lineage>
</organism>
<feature type="domain" description="Phosphogluconate dehydrogenase NAD-binding putative C-terminal" evidence="3">
    <location>
        <begin position="189"/>
        <end position="259"/>
    </location>
</feature>
<evidence type="ECO:0000259" key="2">
    <source>
        <dbReference type="Pfam" id="PF03446"/>
    </source>
</evidence>
<evidence type="ECO:0000313" key="4">
    <source>
        <dbReference type="EMBL" id="MCT7376683.1"/>
    </source>
</evidence>
<dbReference type="Gene3D" id="3.40.50.720">
    <property type="entry name" value="NAD(P)-binding Rossmann-like Domain"/>
    <property type="match status" value="1"/>
</dbReference>
<accession>A0ABT2LTI5</accession>
<dbReference type="InterPro" id="IPR036291">
    <property type="entry name" value="NAD(P)-bd_dom_sf"/>
</dbReference>
<keyword evidence="5" id="KW-1185">Reference proteome</keyword>
<feature type="domain" description="6-phosphogluconate dehydrogenase NADP-binding" evidence="2">
    <location>
        <begin position="2"/>
        <end position="140"/>
    </location>
</feature>
<dbReference type="Proteomes" id="UP001320831">
    <property type="component" value="Unassembled WGS sequence"/>
</dbReference>
<comment type="caution">
    <text evidence="4">The sequence shown here is derived from an EMBL/GenBank/DDBJ whole genome shotgun (WGS) entry which is preliminary data.</text>
</comment>
<gene>
    <name evidence="4" type="ORF">N5A92_16755</name>
</gene>
<dbReference type="InterPro" id="IPR015815">
    <property type="entry name" value="HIBADH-related"/>
</dbReference>
<dbReference type="SUPFAM" id="SSF48179">
    <property type="entry name" value="6-phosphogluconate dehydrogenase C-terminal domain-like"/>
    <property type="match status" value="1"/>
</dbReference>
<dbReference type="SUPFAM" id="SSF51735">
    <property type="entry name" value="NAD(P)-binding Rossmann-fold domains"/>
    <property type="match status" value="1"/>
</dbReference>
<dbReference type="Pfam" id="PF03446">
    <property type="entry name" value="NAD_binding_2"/>
    <property type="match status" value="1"/>
</dbReference>
<evidence type="ECO:0000313" key="5">
    <source>
        <dbReference type="Proteomes" id="UP001320831"/>
    </source>
</evidence>
<name>A0ABT2LTI5_9HYPH</name>
<protein>
    <submittedName>
        <fullName evidence="4">DUF1932 domain-containing protein</fullName>
    </submittedName>
</protein>
<evidence type="ECO:0000256" key="1">
    <source>
        <dbReference type="ARBA" id="ARBA00023002"/>
    </source>
</evidence>
<proteinExistence type="predicted"/>
<reference evidence="4 5" key="1">
    <citation type="submission" date="2022-09" db="EMBL/GenBank/DDBJ databases">
        <title>Chelativorans salina sp. nov., a novel slightly halophilic bacterium isolated from a saline lake sediment enrichment.</title>
        <authorList>
            <person name="Gao L."/>
            <person name="Fang B.-Z."/>
            <person name="Li W.-J."/>
        </authorList>
    </citation>
    <scope>NUCLEOTIDE SEQUENCE [LARGE SCALE GENOMIC DNA]</scope>
    <source>
        <strain evidence="4 5">EGI FJ00035</strain>
    </source>
</reference>
<dbReference type="InterPro" id="IPR006115">
    <property type="entry name" value="6PGDH_NADP-bd"/>
</dbReference>
<dbReference type="Gene3D" id="1.10.1040.10">
    <property type="entry name" value="N-(1-d-carboxylethyl)-l-norvaline Dehydrogenase, domain 2"/>
    <property type="match status" value="1"/>
</dbReference>
<evidence type="ECO:0000259" key="3">
    <source>
        <dbReference type="Pfam" id="PF09130"/>
    </source>
</evidence>
<dbReference type="RefSeq" id="WP_260904816.1">
    <property type="nucleotide sequence ID" value="NZ_JAOCZP010000005.1"/>
</dbReference>
<dbReference type="InterPro" id="IPR013328">
    <property type="entry name" value="6PGD_dom2"/>
</dbReference>
<dbReference type="Pfam" id="PF09130">
    <property type="entry name" value="DUF1932"/>
    <property type="match status" value="1"/>
</dbReference>
<keyword evidence="1" id="KW-0560">Oxidoreductase</keyword>
<dbReference type="InterPro" id="IPR015814">
    <property type="entry name" value="Pgluconate_DH_NAD-bd_C"/>
</dbReference>
<dbReference type="InterPro" id="IPR008927">
    <property type="entry name" value="6-PGluconate_DH-like_C_sf"/>
</dbReference>